<dbReference type="InterPro" id="IPR002711">
    <property type="entry name" value="HNH"/>
</dbReference>
<dbReference type="CDD" id="cd00085">
    <property type="entry name" value="HNHc"/>
    <property type="match status" value="1"/>
</dbReference>
<keyword evidence="4" id="KW-1185">Reference proteome</keyword>
<organism evidence="3 4">
    <name type="scientific">Terrabacter terrigena</name>
    <dbReference type="NCBI Taxonomy" id="574718"/>
    <lineage>
        <taxon>Bacteria</taxon>
        <taxon>Bacillati</taxon>
        <taxon>Actinomycetota</taxon>
        <taxon>Actinomycetes</taxon>
        <taxon>Micrococcales</taxon>
        <taxon>Intrasporangiaceae</taxon>
        <taxon>Terrabacter</taxon>
    </lineage>
</organism>
<dbReference type="Pfam" id="PF01844">
    <property type="entry name" value="HNH"/>
    <property type="match status" value="1"/>
</dbReference>
<evidence type="ECO:0000259" key="2">
    <source>
        <dbReference type="SMART" id="SM00507"/>
    </source>
</evidence>
<comment type="similarity">
    <text evidence="1">Belongs to the Rv1128c/1148c/1588c/1702c/1945/3466 family.</text>
</comment>
<evidence type="ECO:0000313" key="4">
    <source>
        <dbReference type="Proteomes" id="UP001597046"/>
    </source>
</evidence>
<evidence type="ECO:0000256" key="1">
    <source>
        <dbReference type="ARBA" id="ARBA00023450"/>
    </source>
</evidence>
<feature type="non-terminal residue" evidence="3">
    <location>
        <position position="1"/>
    </location>
</feature>
<sequence length="161" mass="17100">GVAAAAGVPVTDKAKVVVLIDHDTLRNDLTDSGDAKGAKGSGVTLTGDVLSPSVVRRMACDAEIIPMVLGKDGAPLDVGRSQRLFTPSQRLALVARDKGCSFDGCTVPPTWCDAHHVIPWQRGGRTDLTNAALLCPRHHTHVHQHDLTATVTAFGVTWHTR</sequence>
<gene>
    <name evidence="3" type="ORF">ACFQ2V_13010</name>
</gene>
<dbReference type="Pfam" id="PF02720">
    <property type="entry name" value="DUF222"/>
    <property type="match status" value="1"/>
</dbReference>
<dbReference type="InterPro" id="IPR003870">
    <property type="entry name" value="DUF222"/>
</dbReference>
<accession>A0ABW3MXD5</accession>
<dbReference type="InterPro" id="IPR003615">
    <property type="entry name" value="HNH_nuc"/>
</dbReference>
<protein>
    <submittedName>
        <fullName evidence="3">DUF222 domain-containing protein</fullName>
    </submittedName>
</protein>
<dbReference type="EMBL" id="JBHTKH010000007">
    <property type="protein sequence ID" value="MFD1055230.1"/>
    <property type="molecule type" value="Genomic_DNA"/>
</dbReference>
<reference evidence="4" key="1">
    <citation type="journal article" date="2019" name="Int. J. Syst. Evol. Microbiol.">
        <title>The Global Catalogue of Microorganisms (GCM) 10K type strain sequencing project: providing services to taxonomists for standard genome sequencing and annotation.</title>
        <authorList>
            <consortium name="The Broad Institute Genomics Platform"/>
            <consortium name="The Broad Institute Genome Sequencing Center for Infectious Disease"/>
            <person name="Wu L."/>
            <person name="Ma J."/>
        </authorList>
    </citation>
    <scope>NUCLEOTIDE SEQUENCE [LARGE SCALE GENOMIC DNA]</scope>
    <source>
        <strain evidence="4">CCUG 57508</strain>
    </source>
</reference>
<dbReference type="RefSeq" id="WP_386053160.1">
    <property type="nucleotide sequence ID" value="NZ_JBHTKH010000007.1"/>
</dbReference>
<proteinExistence type="inferred from homology"/>
<dbReference type="Proteomes" id="UP001597046">
    <property type="component" value="Unassembled WGS sequence"/>
</dbReference>
<comment type="caution">
    <text evidence="3">The sequence shown here is derived from an EMBL/GenBank/DDBJ whole genome shotgun (WGS) entry which is preliminary data.</text>
</comment>
<feature type="domain" description="HNH nuclease" evidence="2">
    <location>
        <begin position="88"/>
        <end position="140"/>
    </location>
</feature>
<evidence type="ECO:0000313" key="3">
    <source>
        <dbReference type="EMBL" id="MFD1055230.1"/>
    </source>
</evidence>
<name>A0ABW3MXD5_9MICO</name>
<dbReference type="SMART" id="SM00507">
    <property type="entry name" value="HNHc"/>
    <property type="match status" value="1"/>
</dbReference>
<dbReference type="Gene3D" id="1.10.30.50">
    <property type="match status" value="1"/>
</dbReference>